<gene>
    <name evidence="9 10" type="primary">argJ</name>
    <name evidence="10" type="ORF">Y5S_01353</name>
</gene>
<dbReference type="InterPro" id="IPR002813">
    <property type="entry name" value="Arg_biosynth_ArgJ"/>
</dbReference>
<dbReference type="GO" id="GO:0004042">
    <property type="term" value="F:L-glutamate N-acetyltransferase activity"/>
    <property type="evidence" value="ECO:0007669"/>
    <property type="project" value="UniProtKB-UniRule"/>
</dbReference>
<dbReference type="AlphaFoldDB" id="A0A095USF5"/>
<organism evidence="10 11">
    <name type="scientific">Alcanivorax nanhaiticus</name>
    <dbReference type="NCBI Taxonomy" id="1177154"/>
    <lineage>
        <taxon>Bacteria</taxon>
        <taxon>Pseudomonadati</taxon>
        <taxon>Pseudomonadota</taxon>
        <taxon>Gammaproteobacteria</taxon>
        <taxon>Oceanospirillales</taxon>
        <taxon>Alcanivoracaceae</taxon>
        <taxon>Alcanivorax</taxon>
    </lineage>
</organism>
<dbReference type="PANTHER" id="PTHR23100:SF0">
    <property type="entry name" value="ARGININE BIOSYNTHESIS BIFUNCTIONAL PROTEIN ARGJ, MITOCHONDRIAL"/>
    <property type="match status" value="1"/>
</dbReference>
<dbReference type="OrthoDB" id="9804242at2"/>
<sequence length="400" mass="42676">MTQTEWLPVPGLRLAAVEAGIKKANRKDLVVLELADEARVSGVFTLNRFCAAPVQVAKARLAKAAPKYLMINTGYANAGTGKKGLDNCLASCKLLAEATGCREEEILPYSTGVIGEQFPLDAFAKGIPMALAELDEHHWGRASEGIMTTDTYPKVASRRVEIDGVPITVTGMSKGSGMIKPNMATMLGYIATDAPIAKPLLDQWVKALADKSFNRVTVDGDTSTNDACMLISTAQAKLDEITALDDRSQVLFDALESVFVELAQALVRDGEGATKFVEITITGAASDSDARAVAETIAHSPLVKTALFASDPNWGRILGAIGRAPIAELDVDKVSLWLGDVLLVEQGGVAESYKEADGAAVMAKPEIVIRADLAAGQGECTVWTCDFSYDYVKINAEYRT</sequence>
<dbReference type="eggNOG" id="COG1364">
    <property type="taxonomic scope" value="Bacteria"/>
</dbReference>
<evidence type="ECO:0000313" key="11">
    <source>
        <dbReference type="Proteomes" id="UP000029444"/>
    </source>
</evidence>
<evidence type="ECO:0000256" key="1">
    <source>
        <dbReference type="ARBA" id="ARBA00006774"/>
    </source>
</evidence>
<dbReference type="Proteomes" id="UP000029444">
    <property type="component" value="Unassembled WGS sequence"/>
</dbReference>
<comment type="function">
    <text evidence="9">Catalyzes two activities which are involved in the cyclic version of arginine biosynthesis: the synthesis of N-acetylglutamate from glutamate and acetyl-CoA as the acetyl donor, and of ornithine by transacetylation between N(2)-acetylornithine and glutamate.</text>
</comment>
<dbReference type="GO" id="GO:0004358">
    <property type="term" value="F:L-glutamate N-acetyltransferase activity, acting on acetyl-L-ornithine as donor"/>
    <property type="evidence" value="ECO:0007669"/>
    <property type="project" value="UniProtKB-UniRule"/>
</dbReference>
<dbReference type="UniPathway" id="UPA00068">
    <property type="reaction ID" value="UER00106"/>
</dbReference>
<dbReference type="Pfam" id="PF01960">
    <property type="entry name" value="ArgJ"/>
    <property type="match status" value="1"/>
</dbReference>
<feature type="site" description="Involved in the stabilization of negative charge on the oxyanion by the formation of the oxyanion hole" evidence="9">
    <location>
        <position position="111"/>
    </location>
</feature>
<evidence type="ECO:0000256" key="5">
    <source>
        <dbReference type="ARBA" id="ARBA00022679"/>
    </source>
</evidence>
<protein>
    <recommendedName>
        <fullName evidence="9">Arginine biosynthesis bifunctional protein ArgJ</fullName>
    </recommendedName>
    <domain>
        <recommendedName>
            <fullName evidence="9">Glutamate N-acetyltransferase</fullName>
            <ecNumber evidence="9">2.3.1.35</ecNumber>
        </recommendedName>
        <alternativeName>
            <fullName evidence="9">Ornithine acetyltransferase</fullName>
            <shortName evidence="9">OATase</shortName>
        </alternativeName>
        <alternativeName>
            <fullName evidence="9">Ornithine transacetylase</fullName>
        </alternativeName>
    </domain>
    <domain>
        <recommendedName>
            <fullName evidence="9">Amino-acid acetyltransferase</fullName>
            <ecNumber evidence="9">2.3.1.1</ecNumber>
        </recommendedName>
        <alternativeName>
            <fullName evidence="9">N-acetylglutamate synthase</fullName>
            <shortName evidence="9">AGSase</shortName>
        </alternativeName>
    </domain>
    <component>
        <recommendedName>
            <fullName evidence="9">Arginine biosynthesis bifunctional protein ArgJ alpha chain</fullName>
        </recommendedName>
    </component>
    <component>
        <recommendedName>
            <fullName evidence="9">Arginine biosynthesis bifunctional protein ArgJ beta chain</fullName>
        </recommendedName>
    </component>
</protein>
<evidence type="ECO:0000256" key="7">
    <source>
        <dbReference type="ARBA" id="ARBA00023315"/>
    </source>
</evidence>
<comment type="similarity">
    <text evidence="1 9">Belongs to the ArgJ family.</text>
</comment>
<dbReference type="InterPro" id="IPR042195">
    <property type="entry name" value="ArgJ_beta_C"/>
</dbReference>
<dbReference type="CDD" id="cd02152">
    <property type="entry name" value="OAT"/>
    <property type="match status" value="1"/>
</dbReference>
<comment type="caution">
    <text evidence="10">The sequence shown here is derived from an EMBL/GenBank/DDBJ whole genome shotgun (WGS) entry which is preliminary data.</text>
</comment>
<keyword evidence="11" id="KW-1185">Reference proteome</keyword>
<dbReference type="NCBIfam" id="NF003802">
    <property type="entry name" value="PRK05388.1"/>
    <property type="match status" value="1"/>
</dbReference>
<dbReference type="EC" id="2.3.1.35" evidence="9"/>
<dbReference type="Gene3D" id="3.60.70.12">
    <property type="entry name" value="L-amino peptidase D-ALA esterase/amidase"/>
    <property type="match status" value="1"/>
</dbReference>
<dbReference type="PATRIC" id="fig|1177154.3.peg.1377"/>
<dbReference type="GO" id="GO:0006592">
    <property type="term" value="P:ornithine biosynthetic process"/>
    <property type="evidence" value="ECO:0007669"/>
    <property type="project" value="TreeGrafter"/>
</dbReference>
<proteinExistence type="inferred from homology"/>
<feature type="active site" description="Nucleophile" evidence="9">
    <location>
        <position position="185"/>
    </location>
</feature>
<evidence type="ECO:0000256" key="8">
    <source>
        <dbReference type="ARBA" id="ARBA00049439"/>
    </source>
</evidence>
<feature type="binding site" evidence="9">
    <location>
        <position position="174"/>
    </location>
    <ligand>
        <name>substrate</name>
    </ligand>
</feature>
<feature type="binding site" evidence="9">
    <location>
        <position position="148"/>
    </location>
    <ligand>
        <name>substrate</name>
    </ligand>
</feature>
<feature type="binding site" evidence="9">
    <location>
        <position position="395"/>
    </location>
    <ligand>
        <name>substrate</name>
    </ligand>
</feature>
<evidence type="ECO:0000256" key="6">
    <source>
        <dbReference type="ARBA" id="ARBA00022813"/>
    </source>
</evidence>
<evidence type="ECO:0000256" key="4">
    <source>
        <dbReference type="ARBA" id="ARBA00022605"/>
    </source>
</evidence>
<dbReference type="Gene3D" id="3.10.20.340">
    <property type="entry name" value="ArgJ beta chain, C-terminal domain"/>
    <property type="match status" value="1"/>
</dbReference>
<dbReference type="EMBL" id="ARXV01000004">
    <property type="protein sequence ID" value="KGD65460.1"/>
    <property type="molecule type" value="Genomic_DNA"/>
</dbReference>
<dbReference type="PANTHER" id="PTHR23100">
    <property type="entry name" value="ARGININE BIOSYNTHESIS BIFUNCTIONAL PROTEIN ARGJ"/>
    <property type="match status" value="1"/>
</dbReference>
<feature type="binding site" evidence="9">
    <location>
        <position position="400"/>
    </location>
    <ligand>
        <name>substrate</name>
    </ligand>
</feature>
<keyword evidence="6 9" id="KW-0068">Autocatalytic cleavage</keyword>
<evidence type="ECO:0000256" key="9">
    <source>
        <dbReference type="HAMAP-Rule" id="MF_01106"/>
    </source>
</evidence>
<dbReference type="RefSeq" id="WP_156107626.1">
    <property type="nucleotide sequence ID" value="NZ_ARXV01000004.1"/>
</dbReference>
<keyword evidence="4 9" id="KW-0028">Amino-acid biosynthesis</keyword>
<reference evidence="10 11" key="1">
    <citation type="submission" date="2012-09" db="EMBL/GenBank/DDBJ databases">
        <title>Genome Sequence of alkane-degrading Bacterium Alcanivorax sp. 19-m-6.</title>
        <authorList>
            <person name="Lai Q."/>
            <person name="Shao Z."/>
        </authorList>
    </citation>
    <scope>NUCLEOTIDE SEQUENCE [LARGE SCALE GENOMIC DNA]</scope>
    <source>
        <strain evidence="10 11">19-m-6</strain>
    </source>
</reference>
<keyword evidence="5 9" id="KW-0808">Transferase</keyword>
<comment type="catalytic activity">
    <reaction evidence="9">
        <text>L-glutamate + acetyl-CoA = N-acetyl-L-glutamate + CoA + H(+)</text>
        <dbReference type="Rhea" id="RHEA:24292"/>
        <dbReference type="ChEBI" id="CHEBI:15378"/>
        <dbReference type="ChEBI" id="CHEBI:29985"/>
        <dbReference type="ChEBI" id="CHEBI:44337"/>
        <dbReference type="ChEBI" id="CHEBI:57287"/>
        <dbReference type="ChEBI" id="CHEBI:57288"/>
        <dbReference type="EC" id="2.3.1.1"/>
    </reaction>
</comment>
<name>A0A095USF5_9GAMM</name>
<dbReference type="InterPro" id="IPR016117">
    <property type="entry name" value="ArgJ-like_dom_sf"/>
</dbReference>
<evidence type="ECO:0000313" key="10">
    <source>
        <dbReference type="EMBL" id="KGD65460.1"/>
    </source>
</evidence>
<comment type="subcellular location">
    <subcellularLocation>
        <location evidence="9">Cytoplasm</location>
    </subcellularLocation>
</comment>
<comment type="pathway">
    <text evidence="9">Amino-acid biosynthesis; L-arginine biosynthesis; L-ornithine and N-acetyl-L-glutamate from L-glutamate and N(2)-acetyl-L-ornithine (cyclic): step 1/1.</text>
</comment>
<dbReference type="NCBIfam" id="TIGR00120">
    <property type="entry name" value="ArgJ"/>
    <property type="match status" value="1"/>
</dbReference>
<feature type="site" description="Involved in the stabilization of negative charge on the oxyanion by the formation of the oxyanion hole" evidence="9">
    <location>
        <position position="112"/>
    </location>
</feature>
<feature type="binding site" evidence="9">
    <location>
        <position position="271"/>
    </location>
    <ligand>
        <name>substrate</name>
    </ligand>
</feature>
<feature type="chain" id="PRO_5023356125" description="Arginine biosynthesis bifunctional protein ArgJ beta chain" evidence="9">
    <location>
        <begin position="185"/>
        <end position="400"/>
    </location>
</feature>
<feature type="chain" id="PRO_5023356124" description="Arginine biosynthesis bifunctional protein ArgJ alpha chain" evidence="9">
    <location>
        <begin position="1"/>
        <end position="184"/>
    </location>
</feature>
<comment type="pathway">
    <text evidence="9">Amino-acid biosynthesis; L-arginine biosynthesis; N(2)-acetyl-L-ornithine from L-glutamate: step 1/4.</text>
</comment>
<keyword evidence="7 9" id="KW-0012">Acyltransferase</keyword>
<dbReference type="STRING" id="1177154.Y5S_01353"/>
<evidence type="ECO:0000256" key="2">
    <source>
        <dbReference type="ARBA" id="ARBA00011475"/>
    </source>
</evidence>
<keyword evidence="3 9" id="KW-0055">Arginine biosynthesis</keyword>
<feature type="site" description="Cleavage; by autolysis" evidence="9">
    <location>
        <begin position="184"/>
        <end position="185"/>
    </location>
</feature>
<dbReference type="SUPFAM" id="SSF56266">
    <property type="entry name" value="DmpA/ArgJ-like"/>
    <property type="match status" value="1"/>
</dbReference>
<dbReference type="GO" id="GO:0005737">
    <property type="term" value="C:cytoplasm"/>
    <property type="evidence" value="ECO:0007669"/>
    <property type="project" value="UniProtKB-SubCell"/>
</dbReference>
<keyword evidence="9" id="KW-0511">Multifunctional enzyme</keyword>
<evidence type="ECO:0000256" key="3">
    <source>
        <dbReference type="ARBA" id="ARBA00022571"/>
    </source>
</evidence>
<comment type="subunit">
    <text evidence="2 9">Heterotetramer of two alpha and two beta chains.</text>
</comment>
<comment type="catalytic activity">
    <reaction evidence="8 9">
        <text>N(2)-acetyl-L-ornithine + L-glutamate = N-acetyl-L-glutamate + L-ornithine</text>
        <dbReference type="Rhea" id="RHEA:15349"/>
        <dbReference type="ChEBI" id="CHEBI:29985"/>
        <dbReference type="ChEBI" id="CHEBI:44337"/>
        <dbReference type="ChEBI" id="CHEBI:46911"/>
        <dbReference type="ChEBI" id="CHEBI:57805"/>
        <dbReference type="EC" id="2.3.1.35"/>
    </reaction>
</comment>
<dbReference type="GO" id="GO:0006526">
    <property type="term" value="P:L-arginine biosynthetic process"/>
    <property type="evidence" value="ECO:0007669"/>
    <property type="project" value="UniProtKB-UniRule"/>
</dbReference>
<accession>A0A095USF5</accession>
<dbReference type="FunFam" id="3.10.20.340:FF:000001">
    <property type="entry name" value="Arginine biosynthesis bifunctional protein ArgJ, chloroplastic"/>
    <property type="match status" value="1"/>
</dbReference>
<dbReference type="HAMAP" id="MF_01106">
    <property type="entry name" value="ArgJ"/>
    <property type="match status" value="1"/>
</dbReference>
<dbReference type="EC" id="2.3.1.1" evidence="9"/>
<dbReference type="FunFam" id="3.60.70.12:FF:000001">
    <property type="entry name" value="Arginine biosynthesis bifunctional protein ArgJ, chloroplastic"/>
    <property type="match status" value="1"/>
</dbReference>
<keyword evidence="9" id="KW-0963">Cytoplasm</keyword>
<feature type="binding site" evidence="9">
    <location>
        <position position="185"/>
    </location>
    <ligand>
        <name>substrate</name>
    </ligand>
</feature>